<keyword evidence="4 6" id="KW-0472">Membrane</keyword>
<evidence type="ECO:0000256" key="6">
    <source>
        <dbReference type="SAM" id="Phobius"/>
    </source>
</evidence>
<evidence type="ECO:0000256" key="1">
    <source>
        <dbReference type="ARBA" id="ARBA00004141"/>
    </source>
</evidence>
<evidence type="ECO:0000313" key="9">
    <source>
        <dbReference type="Proteomes" id="UP000325902"/>
    </source>
</evidence>
<comment type="caution">
    <text evidence="8">The sequence shown here is derived from an EMBL/GenBank/DDBJ whole genome shotgun (WGS) entry which is preliminary data.</text>
</comment>
<dbReference type="FunFam" id="1.20.1250.20:FF:000011">
    <property type="entry name" value="MFS multidrug transporter, putative"/>
    <property type="match status" value="1"/>
</dbReference>
<dbReference type="GO" id="GO:0016020">
    <property type="term" value="C:membrane"/>
    <property type="evidence" value="ECO:0007669"/>
    <property type="project" value="UniProtKB-SubCell"/>
</dbReference>
<feature type="compositionally biased region" description="Basic and acidic residues" evidence="5">
    <location>
        <begin position="29"/>
        <end position="51"/>
    </location>
</feature>
<feature type="transmembrane region" description="Helical" evidence="6">
    <location>
        <begin position="177"/>
        <end position="198"/>
    </location>
</feature>
<dbReference type="PANTHER" id="PTHR23502">
    <property type="entry name" value="MAJOR FACILITATOR SUPERFAMILY"/>
    <property type="match status" value="1"/>
</dbReference>
<feature type="transmembrane region" description="Helical" evidence="6">
    <location>
        <begin position="151"/>
        <end position="171"/>
    </location>
</feature>
<keyword evidence="3 6" id="KW-1133">Transmembrane helix</keyword>
<feature type="transmembrane region" description="Helical" evidence="6">
    <location>
        <begin position="119"/>
        <end position="139"/>
    </location>
</feature>
<dbReference type="Proteomes" id="UP000325902">
    <property type="component" value="Unassembled WGS sequence"/>
</dbReference>
<feature type="transmembrane region" description="Helical" evidence="6">
    <location>
        <begin position="210"/>
        <end position="233"/>
    </location>
</feature>
<dbReference type="OrthoDB" id="6770063at2759"/>
<dbReference type="CDD" id="cd17323">
    <property type="entry name" value="MFS_Tpo1_MDR_like"/>
    <property type="match status" value="1"/>
</dbReference>
<reference evidence="8 9" key="1">
    <citation type="journal article" date="2019" name="Sci. Rep.">
        <title>A multi-omics analysis of the grapevine pathogen Lasiodiplodia theobromae reveals that temperature affects the expression of virulence- and pathogenicity-related genes.</title>
        <authorList>
            <person name="Felix C."/>
            <person name="Meneses R."/>
            <person name="Goncalves M.F.M."/>
            <person name="Tilleman L."/>
            <person name="Duarte A.S."/>
            <person name="Jorrin-Novo J.V."/>
            <person name="Van de Peer Y."/>
            <person name="Deforce D."/>
            <person name="Van Nieuwerburgh F."/>
            <person name="Esteves A.C."/>
            <person name="Alves A."/>
        </authorList>
    </citation>
    <scope>NUCLEOTIDE SEQUENCE [LARGE SCALE GENOMIC DNA]</scope>
    <source>
        <strain evidence="8 9">LA-SOL3</strain>
    </source>
</reference>
<feature type="transmembrane region" description="Helical" evidence="6">
    <location>
        <begin position="399"/>
        <end position="419"/>
    </location>
</feature>
<comment type="subcellular location">
    <subcellularLocation>
        <location evidence="1">Membrane</location>
        <topology evidence="1">Multi-pass membrane protein</topology>
    </subcellularLocation>
</comment>
<proteinExistence type="predicted"/>
<dbReference type="InterPro" id="IPR020846">
    <property type="entry name" value="MFS_dom"/>
</dbReference>
<dbReference type="GO" id="GO:0022857">
    <property type="term" value="F:transmembrane transporter activity"/>
    <property type="evidence" value="ECO:0007669"/>
    <property type="project" value="InterPro"/>
</dbReference>
<evidence type="ECO:0000256" key="3">
    <source>
        <dbReference type="ARBA" id="ARBA00022989"/>
    </source>
</evidence>
<feature type="transmembrane region" description="Helical" evidence="6">
    <location>
        <begin position="464"/>
        <end position="484"/>
    </location>
</feature>
<name>A0A5N5DP45_9PEZI</name>
<protein>
    <submittedName>
        <fullName evidence="8">Efflux pump vrtL</fullName>
    </submittedName>
</protein>
<organism evidence="8 9">
    <name type="scientific">Lasiodiplodia theobromae</name>
    <dbReference type="NCBI Taxonomy" id="45133"/>
    <lineage>
        <taxon>Eukaryota</taxon>
        <taxon>Fungi</taxon>
        <taxon>Dikarya</taxon>
        <taxon>Ascomycota</taxon>
        <taxon>Pezizomycotina</taxon>
        <taxon>Dothideomycetes</taxon>
        <taxon>Dothideomycetes incertae sedis</taxon>
        <taxon>Botryosphaeriales</taxon>
        <taxon>Botryosphaeriaceae</taxon>
        <taxon>Lasiodiplodia</taxon>
    </lineage>
</organism>
<feature type="domain" description="Major facilitator superfamily (MFS) profile" evidence="7">
    <location>
        <begin position="84"/>
        <end position="527"/>
    </location>
</feature>
<evidence type="ECO:0000256" key="5">
    <source>
        <dbReference type="SAM" id="MobiDB-lite"/>
    </source>
</evidence>
<keyword evidence="2 6" id="KW-0812">Transmembrane</keyword>
<dbReference type="SUPFAM" id="SSF103473">
    <property type="entry name" value="MFS general substrate transporter"/>
    <property type="match status" value="1"/>
</dbReference>
<keyword evidence="9" id="KW-1185">Reference proteome</keyword>
<feature type="region of interest" description="Disordered" evidence="5">
    <location>
        <begin position="1"/>
        <end position="77"/>
    </location>
</feature>
<evidence type="ECO:0000256" key="4">
    <source>
        <dbReference type="ARBA" id="ARBA00023136"/>
    </source>
</evidence>
<feature type="transmembrane region" description="Helical" evidence="6">
    <location>
        <begin position="315"/>
        <end position="334"/>
    </location>
</feature>
<dbReference type="Gene3D" id="1.20.1250.20">
    <property type="entry name" value="MFS general substrate transporter like domains"/>
    <property type="match status" value="1"/>
</dbReference>
<feature type="compositionally biased region" description="Low complexity" evidence="5">
    <location>
        <begin position="14"/>
        <end position="26"/>
    </location>
</feature>
<gene>
    <name evidence="8" type="primary">vrtL_4</name>
    <name evidence="8" type="ORF">DBV05_g1583</name>
</gene>
<evidence type="ECO:0000256" key="2">
    <source>
        <dbReference type="ARBA" id="ARBA00022692"/>
    </source>
</evidence>
<dbReference type="Pfam" id="PF07690">
    <property type="entry name" value="MFS_1"/>
    <property type="match status" value="1"/>
</dbReference>
<sequence>MSAQSNLVVPALFSDSRSSSTTDVSSIQDVKDEKAQVDVESRSVRNDGSDSEKEEMEDPTLVTWDGPNDPENPKNWSQSRKWAATMIVSAFAFVSPLSSSMSAPGLDHIGKDLHIPEGFQRQIVLSIFLLAFSFGSFVLSPCSEIWGRSWIIRIGNGVFILFNTACGFAQSGPQITAFRFISGFGGSAMLGMGAGVLGDCWLPSERGKGFSIYQLAPVLGPALGPIAGGFISQYTTWRWTFWSLTFFNIFIQTLGVFFLRETYAPRILLLKARAIRARTGNPEFRTQWERDERTLTKLLGISLTRPWRILGTQPIVQMLALYQAYNYGTLYLLISSFPALWEGRYGMTKSVASLNYISLAVGSLIGAQLCGPLMDAIYRRLQQRSGRPVDEAGPPEFRIPMMIPASVISPCGIFLYAWAAQAKCHWLVPNIGAALFACGSMISYQCIQTYIVDCYAQYSASASAASAFLRSLAAFSFPLFVPYLFESLGYGRGGSILGLIAIVLGIPAPLVFWKYGSAIRAWNTFSG</sequence>
<dbReference type="AlphaFoldDB" id="A0A5N5DP45"/>
<feature type="transmembrane region" description="Helical" evidence="6">
    <location>
        <begin position="239"/>
        <end position="259"/>
    </location>
</feature>
<dbReference type="PANTHER" id="PTHR23502:SF60">
    <property type="entry name" value="MAJOR FACILITATOR SUPERFAMILY (MFS) PROFILE DOMAIN-CONTAINING PROTEIN-RELATED"/>
    <property type="match status" value="1"/>
</dbReference>
<feature type="transmembrane region" description="Helical" evidence="6">
    <location>
        <begin position="496"/>
        <end position="513"/>
    </location>
</feature>
<feature type="transmembrane region" description="Helical" evidence="6">
    <location>
        <begin position="354"/>
        <end position="378"/>
    </location>
</feature>
<accession>A0A5N5DP45</accession>
<feature type="transmembrane region" description="Helical" evidence="6">
    <location>
        <begin position="431"/>
        <end position="452"/>
    </location>
</feature>
<dbReference type="InterPro" id="IPR036259">
    <property type="entry name" value="MFS_trans_sf"/>
</dbReference>
<dbReference type="PROSITE" id="PS50850">
    <property type="entry name" value="MFS"/>
    <property type="match status" value="1"/>
</dbReference>
<dbReference type="EMBL" id="VCHE01000006">
    <property type="protein sequence ID" value="KAB2579718.1"/>
    <property type="molecule type" value="Genomic_DNA"/>
</dbReference>
<evidence type="ECO:0000259" key="7">
    <source>
        <dbReference type="PROSITE" id="PS50850"/>
    </source>
</evidence>
<dbReference type="InterPro" id="IPR011701">
    <property type="entry name" value="MFS"/>
</dbReference>
<evidence type="ECO:0000313" key="8">
    <source>
        <dbReference type="EMBL" id="KAB2579718.1"/>
    </source>
</evidence>